<dbReference type="EMBL" id="MU273582">
    <property type="protein sequence ID" value="KAI0031373.1"/>
    <property type="molecule type" value="Genomic_DNA"/>
</dbReference>
<reference evidence="1" key="2">
    <citation type="journal article" date="2022" name="New Phytol.">
        <title>Evolutionary transition to the ectomycorrhizal habit in the genomes of a hyperdiverse lineage of mushroom-forming fungi.</title>
        <authorList>
            <person name="Looney B."/>
            <person name="Miyauchi S."/>
            <person name="Morin E."/>
            <person name="Drula E."/>
            <person name="Courty P.E."/>
            <person name="Kohler A."/>
            <person name="Kuo A."/>
            <person name="LaButti K."/>
            <person name="Pangilinan J."/>
            <person name="Lipzen A."/>
            <person name="Riley R."/>
            <person name="Andreopoulos W."/>
            <person name="He G."/>
            <person name="Johnson J."/>
            <person name="Nolan M."/>
            <person name="Tritt A."/>
            <person name="Barry K.W."/>
            <person name="Grigoriev I.V."/>
            <person name="Nagy L.G."/>
            <person name="Hibbett D."/>
            <person name="Henrissat B."/>
            <person name="Matheny P.B."/>
            <person name="Labbe J."/>
            <person name="Martin F.M."/>
        </authorList>
    </citation>
    <scope>NUCLEOTIDE SEQUENCE</scope>
    <source>
        <strain evidence="1">EC-137</strain>
    </source>
</reference>
<evidence type="ECO:0000313" key="1">
    <source>
        <dbReference type="EMBL" id="KAI0031373.1"/>
    </source>
</evidence>
<reference evidence="1" key="1">
    <citation type="submission" date="2021-02" db="EMBL/GenBank/DDBJ databases">
        <authorList>
            <consortium name="DOE Joint Genome Institute"/>
            <person name="Ahrendt S."/>
            <person name="Looney B.P."/>
            <person name="Miyauchi S."/>
            <person name="Morin E."/>
            <person name="Drula E."/>
            <person name="Courty P.E."/>
            <person name="Chicoki N."/>
            <person name="Fauchery L."/>
            <person name="Kohler A."/>
            <person name="Kuo A."/>
            <person name="Labutti K."/>
            <person name="Pangilinan J."/>
            <person name="Lipzen A."/>
            <person name="Riley R."/>
            <person name="Andreopoulos W."/>
            <person name="He G."/>
            <person name="Johnson J."/>
            <person name="Barry K.W."/>
            <person name="Grigoriev I.V."/>
            <person name="Nagy L."/>
            <person name="Hibbett D."/>
            <person name="Henrissat B."/>
            <person name="Matheny P.B."/>
            <person name="Labbe J."/>
            <person name="Martin F."/>
        </authorList>
    </citation>
    <scope>NUCLEOTIDE SEQUENCE</scope>
    <source>
        <strain evidence="1">EC-137</strain>
    </source>
</reference>
<sequence>MSATLDHDSERVCFCGRRLSFGDEDCSSACSRERTMAALEGNLATRPGSQSPSYEDFLSDAASVPGSPLLATFGSRVTSPVPTFLGSPMASSTVLPLLPPFSASYQSTCEIRSVMMGQSRVSRSSDSDSMRAEPRASGISVMTDEFDKDFGTAAAAQHTSARLQASNVTYPHKSRSRAGTILEKVLHSFRRNGGSRPSTPTSDHYDEDADTPSTGIWRRKISFRRPSTPIARPSTPSILSGAVQMREQSPELPRVLLMHMHAPSPDVPRSVTPDGLNWPASFSVYEWPTTPVYFRPAAPTPYSHPDSVSIYSDASRGMQEVRGLRRAGPSVGLRRSASVATGISSVRSVRPGCDVGVWHPSKSGNHRD</sequence>
<accession>A0ACB8QI52</accession>
<protein>
    <submittedName>
        <fullName evidence="1">Uncharacterized protein</fullName>
    </submittedName>
</protein>
<keyword evidence="2" id="KW-1185">Reference proteome</keyword>
<proteinExistence type="predicted"/>
<evidence type="ECO:0000313" key="2">
    <source>
        <dbReference type="Proteomes" id="UP000814128"/>
    </source>
</evidence>
<dbReference type="Proteomes" id="UP000814128">
    <property type="component" value="Unassembled WGS sequence"/>
</dbReference>
<name>A0ACB8QI52_9AGAM</name>
<comment type="caution">
    <text evidence="1">The sequence shown here is derived from an EMBL/GenBank/DDBJ whole genome shotgun (WGS) entry which is preliminary data.</text>
</comment>
<organism evidence="1 2">
    <name type="scientific">Vararia minispora EC-137</name>
    <dbReference type="NCBI Taxonomy" id="1314806"/>
    <lineage>
        <taxon>Eukaryota</taxon>
        <taxon>Fungi</taxon>
        <taxon>Dikarya</taxon>
        <taxon>Basidiomycota</taxon>
        <taxon>Agaricomycotina</taxon>
        <taxon>Agaricomycetes</taxon>
        <taxon>Russulales</taxon>
        <taxon>Lachnocladiaceae</taxon>
        <taxon>Vararia</taxon>
    </lineage>
</organism>
<gene>
    <name evidence="1" type="ORF">K488DRAFT_71441</name>
</gene>